<sequence length="109" mass="12233">MHQQPSNPKTHGEELSCNLHHQLHNTKSIDELSTASIDTQLLPFDSHNDNKLDYGYLTPDEFGIFSDRKGNARAMDGSILQVSKEDIADILAMANGPDRVSEDDSRRRL</sequence>
<reference evidence="1 2" key="1">
    <citation type="submission" date="2020-02" db="EMBL/GenBank/DDBJ databases">
        <authorList>
            <person name="Ma Q."/>
            <person name="Huang Y."/>
            <person name="Song X."/>
            <person name="Pei D."/>
        </authorList>
    </citation>
    <scope>NUCLEOTIDE SEQUENCE [LARGE SCALE GENOMIC DNA]</scope>
    <source>
        <strain evidence="1">Sxm20200214</strain>
        <tissue evidence="1">Leaf</tissue>
    </source>
</reference>
<organism evidence="1 2">
    <name type="scientific">Brassica carinata</name>
    <name type="common">Ethiopian mustard</name>
    <name type="synonym">Abyssinian cabbage</name>
    <dbReference type="NCBI Taxonomy" id="52824"/>
    <lineage>
        <taxon>Eukaryota</taxon>
        <taxon>Viridiplantae</taxon>
        <taxon>Streptophyta</taxon>
        <taxon>Embryophyta</taxon>
        <taxon>Tracheophyta</taxon>
        <taxon>Spermatophyta</taxon>
        <taxon>Magnoliopsida</taxon>
        <taxon>eudicotyledons</taxon>
        <taxon>Gunneridae</taxon>
        <taxon>Pentapetalae</taxon>
        <taxon>rosids</taxon>
        <taxon>malvids</taxon>
        <taxon>Brassicales</taxon>
        <taxon>Brassicaceae</taxon>
        <taxon>Brassiceae</taxon>
        <taxon>Brassica</taxon>
    </lineage>
</organism>
<accession>A0A8X7W391</accession>
<dbReference type="Proteomes" id="UP000886595">
    <property type="component" value="Unassembled WGS sequence"/>
</dbReference>
<name>A0A8X7W391_BRACI</name>
<keyword evidence="2" id="KW-1185">Reference proteome</keyword>
<comment type="caution">
    <text evidence="1">The sequence shown here is derived from an EMBL/GenBank/DDBJ whole genome shotgun (WGS) entry which is preliminary data.</text>
</comment>
<dbReference type="AlphaFoldDB" id="A0A8X7W391"/>
<protein>
    <submittedName>
        <fullName evidence="1">Uncharacterized protein</fullName>
    </submittedName>
</protein>
<dbReference type="EMBL" id="JAAMPC010000003">
    <property type="protein sequence ID" value="KAG2322994.1"/>
    <property type="molecule type" value="Genomic_DNA"/>
</dbReference>
<gene>
    <name evidence="1" type="ORF">Bca52824_016207</name>
</gene>
<evidence type="ECO:0000313" key="1">
    <source>
        <dbReference type="EMBL" id="KAG2322994.1"/>
    </source>
</evidence>
<proteinExistence type="predicted"/>
<evidence type="ECO:0000313" key="2">
    <source>
        <dbReference type="Proteomes" id="UP000886595"/>
    </source>
</evidence>